<organism evidence="1 2">
    <name type="scientific">Nonlabens agnitus</name>
    <dbReference type="NCBI Taxonomy" id="870484"/>
    <lineage>
        <taxon>Bacteria</taxon>
        <taxon>Pseudomonadati</taxon>
        <taxon>Bacteroidota</taxon>
        <taxon>Flavobacteriia</taxon>
        <taxon>Flavobacteriales</taxon>
        <taxon>Flavobacteriaceae</taxon>
        <taxon>Nonlabens</taxon>
    </lineage>
</organism>
<evidence type="ECO:0000313" key="2">
    <source>
        <dbReference type="Proteomes" id="UP000239532"/>
    </source>
</evidence>
<name>A0A2S9WRS2_9FLAO</name>
<sequence length="142" mass="16349">MKTPQSGLKIANERHTDSASIYFIDNIAIVEIMQHTILGKTVMSPILDAIEDQYKDLSNIHYVSNRTEAYSLKPVELKELKPRIDLFKSYSVILYGQSGKTNLDFERMFLNKPIIKYQNLEEAILAAKIKDGIKPELFRDQE</sequence>
<gene>
    <name evidence="1" type="ORF">BST86_03355</name>
</gene>
<comment type="caution">
    <text evidence="1">The sequence shown here is derived from an EMBL/GenBank/DDBJ whole genome shotgun (WGS) entry which is preliminary data.</text>
</comment>
<reference evidence="1 2" key="1">
    <citation type="submission" date="2016-11" db="EMBL/GenBank/DDBJ databases">
        <title>Trade-off between light-utilization and light-protection in marine flavobacteria.</title>
        <authorList>
            <person name="Kumagai Y."/>
        </authorList>
    </citation>
    <scope>NUCLEOTIDE SEQUENCE [LARGE SCALE GENOMIC DNA]</scope>
    <source>
        <strain evidence="1 2">JCM 17109</strain>
    </source>
</reference>
<dbReference type="RefSeq" id="WP_105982034.1">
    <property type="nucleotide sequence ID" value="NZ_MQUC01000003.1"/>
</dbReference>
<dbReference type="Proteomes" id="UP000239532">
    <property type="component" value="Unassembled WGS sequence"/>
</dbReference>
<dbReference type="OrthoDB" id="1144611at2"/>
<proteinExistence type="predicted"/>
<evidence type="ECO:0000313" key="1">
    <source>
        <dbReference type="EMBL" id="PRP66194.1"/>
    </source>
</evidence>
<accession>A0A2S9WRS2</accession>
<dbReference type="AlphaFoldDB" id="A0A2S9WRS2"/>
<dbReference type="EMBL" id="MQUC01000003">
    <property type="protein sequence ID" value="PRP66194.1"/>
    <property type="molecule type" value="Genomic_DNA"/>
</dbReference>
<protein>
    <submittedName>
        <fullName evidence="1">Uncharacterized protein</fullName>
    </submittedName>
</protein>
<keyword evidence="2" id="KW-1185">Reference proteome</keyword>